<feature type="chain" id="PRO_5026114178" evidence="1">
    <location>
        <begin position="24"/>
        <end position="515"/>
    </location>
</feature>
<dbReference type="RefSeq" id="WP_167962874.1">
    <property type="nucleotide sequence ID" value="NZ_CP050831.1"/>
</dbReference>
<evidence type="ECO:0000313" key="2">
    <source>
        <dbReference type="EMBL" id="QIU94707.1"/>
    </source>
</evidence>
<evidence type="ECO:0000313" key="3">
    <source>
        <dbReference type="Proteomes" id="UP000501780"/>
    </source>
</evidence>
<accession>A0A6H0KQP0</accession>
<feature type="signal peptide" evidence="1">
    <location>
        <begin position="1"/>
        <end position="23"/>
    </location>
</feature>
<dbReference type="Pfam" id="PF16120">
    <property type="entry name" value="DUF4836"/>
    <property type="match status" value="1"/>
</dbReference>
<dbReference type="Proteomes" id="UP000501780">
    <property type="component" value="Chromosome"/>
</dbReference>
<keyword evidence="3" id="KW-1185">Reference proteome</keyword>
<reference evidence="2 3" key="1">
    <citation type="submission" date="2020-03" db="EMBL/GenBank/DDBJ databases">
        <title>Genomic analysis of Bacteroides faecium CBA7301.</title>
        <authorList>
            <person name="Kim J."/>
            <person name="Roh S.W."/>
        </authorList>
    </citation>
    <scope>NUCLEOTIDE SEQUENCE [LARGE SCALE GENOMIC DNA]</scope>
    <source>
        <strain evidence="2 3">CBA7301</strain>
    </source>
</reference>
<dbReference type="KEGG" id="bfc:BacF7301_11405"/>
<sequence>MAKKMISRLSVLAVLIVFLAACSKTSEYTNVIPADASVVASINLKSLAGKAGLDDKENEAAKQKVLEALKSGMNAATFQQLEKVMKNPSESGIDIQSPFYVFSSSSFPYPAVVGKVSNEDNLHASLDVMVKEQICQPVSEADGYSFTTMNGSLLAFNNSTVMIVTVNGTSQTDKAKEGITALMKQTADNSIVKSGAFQKMEKQKSDVNFFASMAAIPATYRNQASMGLPAEVKPEDITLVGGLNFEKGKIALKSENYTENDAVKALLKKQMESFGKTNDTFVKYFPASTLMFLNVGVKGEGLYNLLSENKEFRNTISIAKADEVKELFSSFNGDISAGLINVTMNSAPTFMLYADVKNGNALEALYKNKQSLGLKRGEDILELGKDEYVYKTKGMNIFYGIKDKQMYATNDELLYKNVGKAADKSIKETPYASEMKGKTVFYAINAEAILELPVVKMLAGFGGKEVKTYLELANKVSYLSMSSEGEVSEIDLCLKDKDVNALKQIVDFAKQFAGM</sequence>
<keyword evidence="1" id="KW-0732">Signal</keyword>
<dbReference type="EMBL" id="CP050831">
    <property type="protein sequence ID" value="QIU94707.1"/>
    <property type="molecule type" value="Genomic_DNA"/>
</dbReference>
<gene>
    <name evidence="2" type="ORF">BacF7301_11405</name>
</gene>
<proteinExistence type="predicted"/>
<dbReference type="InterPro" id="IPR032276">
    <property type="entry name" value="DUF4836"/>
</dbReference>
<dbReference type="AlphaFoldDB" id="A0A6H0KQP0"/>
<name>A0A6H0KQP0_9BACE</name>
<evidence type="ECO:0000256" key="1">
    <source>
        <dbReference type="SAM" id="SignalP"/>
    </source>
</evidence>
<organism evidence="2 3">
    <name type="scientific">Bacteroides faecium</name>
    <dbReference type="NCBI Taxonomy" id="2715212"/>
    <lineage>
        <taxon>Bacteria</taxon>
        <taxon>Pseudomonadati</taxon>
        <taxon>Bacteroidota</taxon>
        <taxon>Bacteroidia</taxon>
        <taxon>Bacteroidales</taxon>
        <taxon>Bacteroidaceae</taxon>
        <taxon>Bacteroides</taxon>
    </lineage>
</organism>
<dbReference type="PROSITE" id="PS51257">
    <property type="entry name" value="PROKAR_LIPOPROTEIN"/>
    <property type="match status" value="1"/>
</dbReference>
<protein>
    <submittedName>
        <fullName evidence="2">DUF4836 family protein</fullName>
    </submittedName>
</protein>